<keyword evidence="4" id="KW-1185">Reference proteome</keyword>
<sequence length="659" mass="71005">MADDEERLIVLLEARIKDLEKNMAKASGITGKTYREMSLGSKRATDQMEEHMIRSTTRINQALATTSTKIGAFGKAMIGGFVGGMVAGGFTGILSQVHQVADAVAEVGDQAKMAGLSTKVFQEWKFVAEQARIPIDAITDGLKELQLRADEFAVTGKGSAAEAFQRLGLTPQEIKEKLKDPSELLLLIIERTRQMKDTAAGIRIFDELFGGTGGERMVALLEQGEGAIRDQIQAANELGVIMDDQLIQKAAEVNRKFDAISMTIGVKVKSALVSVSDTIWEMIEGLKDFEEQRSSLLQKSQADMGMQRVDLENERMRIAAGDSANLLYRNPNGPAAKGRMDEIDRELAKLNERDAQIAGILYKRTDARERTTDRTWTPPEYTAPADSGGKGGKARAASIAAAERERQAIKDLIAELEEELRLVNASDAEKRAAAASRQAGAAATEKERDQVVALTEAIHKEEEAKRLAEERTLLYRDLTRSAIDDLAGALEDGKSLWEALGDVAVNSLKRIADTVLDDVLDSIFQVNNAAGGSGGGLLGGLFSGIFGGGAKADPWAGMRMPSFDGGGYTGMGSRSGGIDGKGGFPAILHPRETVTDHTRFNQASAASSAAAPISRSVIQITLSPELLAQVLDQAKDQTVQIVRQNNVDLENVRQNGGNY</sequence>
<evidence type="ECO:0000256" key="2">
    <source>
        <dbReference type="SAM" id="MobiDB-lite"/>
    </source>
</evidence>
<comment type="caution">
    <text evidence="3">The sequence shown here is derived from an EMBL/GenBank/DDBJ whole genome shotgun (WGS) entry which is preliminary data.</text>
</comment>
<evidence type="ECO:0000313" key="4">
    <source>
        <dbReference type="Proteomes" id="UP001177080"/>
    </source>
</evidence>
<proteinExistence type="predicted"/>
<accession>A0ABT8XHR3</accession>
<protein>
    <submittedName>
        <fullName evidence="3">Phage tail tape measure protein</fullName>
    </submittedName>
</protein>
<reference evidence="3" key="1">
    <citation type="submission" date="2022-04" db="EMBL/GenBank/DDBJ databases">
        <title>Shinella lacus sp. nov., a novel member of the genus Shinella from water.</title>
        <authorList>
            <person name="Deng Y."/>
        </authorList>
    </citation>
    <scope>NUCLEOTIDE SEQUENCE</scope>
    <source>
        <strain evidence="3">JCM 31239</strain>
    </source>
</reference>
<feature type="coiled-coil region" evidence="1">
    <location>
        <begin position="2"/>
        <end position="29"/>
    </location>
</feature>
<feature type="coiled-coil region" evidence="1">
    <location>
        <begin position="399"/>
        <end position="471"/>
    </location>
</feature>
<evidence type="ECO:0000256" key="1">
    <source>
        <dbReference type="SAM" id="Coils"/>
    </source>
</evidence>
<organism evidence="3 4">
    <name type="scientific">Shinella curvata</name>
    <dbReference type="NCBI Taxonomy" id="1817964"/>
    <lineage>
        <taxon>Bacteria</taxon>
        <taxon>Pseudomonadati</taxon>
        <taxon>Pseudomonadota</taxon>
        <taxon>Alphaproteobacteria</taxon>
        <taxon>Hyphomicrobiales</taxon>
        <taxon>Rhizobiaceae</taxon>
        <taxon>Shinella</taxon>
    </lineage>
</organism>
<keyword evidence="1" id="KW-0175">Coiled coil</keyword>
<evidence type="ECO:0000313" key="3">
    <source>
        <dbReference type="EMBL" id="MDO6123227.1"/>
    </source>
</evidence>
<dbReference type="EMBL" id="WHSC02000007">
    <property type="protein sequence ID" value="MDO6123227.1"/>
    <property type="molecule type" value="Genomic_DNA"/>
</dbReference>
<dbReference type="RefSeq" id="WP_244760849.1">
    <property type="nucleotide sequence ID" value="NZ_JALJCJ010000002.1"/>
</dbReference>
<name>A0ABT8XHR3_9HYPH</name>
<dbReference type="Proteomes" id="UP001177080">
    <property type="component" value="Unassembled WGS sequence"/>
</dbReference>
<feature type="region of interest" description="Disordered" evidence="2">
    <location>
        <begin position="369"/>
        <end position="393"/>
    </location>
</feature>
<gene>
    <name evidence="3" type="ORF">GB928_018725</name>
</gene>